<sequence length="1343" mass="144772">MLFSLQDNANTVLYSGLLDEFVEVLEINDPKLTDIKAATLRTLTSIIHLDRMPSFPKLNTIIDVTGASSYHGFLPVLVRSCISTLTAPNPPVPSPFPAPLATSLFSFLYHLASYEAGGEALVSCGMMESLISVVNWKGTEPDHITFVTRAVRVIDLITNLDMHAFQTHGGLTAFIRRLEVEVEECRKEQPFVISLPAPLAENEASSLTNEGSSSTSQAIVTETANIDTSELAEGDTATPSPMDTTESYSNTNTGTTAFPANDSDGIRPSTSTADVPSSSRPDYSAAKTGLSCLPQRAALVKSMLNFLKKAIQEPGFSESMRHLMEGSLPASLKHIISNAEYYGATLFLLATDVVTAYVFGEPSLLSSLQDNGLTDVVLHALLVKDVPATREVLGSLPNVFSALCLNSRGLAAFVACKPFERLFKVLLSPDYLPAMRRRRSSDPMGDTASNLGNAMDELMRHQPSLKTQAMKAIVKLLEEVCLLGSDAHYICWKTPPKHEASPAPVMRTHNDNSSDEEEDEEEEREAGVAGPSVTSGQREDVPPSETASGKKRPVPLVDYVLNVMKFVDAILSNNSTDDHCKEFVSQKGLVPLLGILGLPNLPIDFPVSQACQSVASVCKSILNLAHESGVLQRGLQCLNEKLEALAPLHEPLPSPGGSVLLRELASAPAPGEATAFPQATPLLHTLSAVHAYIMMLVHVCRTGQTEIRQVSINQWGTDLGLRVLAGLTKLYTSLVWESTVLLAFCSDDGLPAGSLFGKEDTEKLLVPDLKGEDGSRSEGIAMEVSESGGLKSIADIAGASNLEEGVTAADSPTLQQSTATQHQMKLIKPLLSSASLLGKALAELFGLLVKLCVGSPLRQRRGQQVTTPLTPPSTAARAVASALANLLHAGLSWSPPPSSPLPKFRLTFLICSVKFTKSMLFDDKKMPYHLMLQYFMSSQGLNAFFDTFEWAINGGSISSPERENFESDEFPEGTGEFLDTWLFLLEWLVNPRTMLDSPHALPLKSSQPGYQPFSPLKFLIHIQKVAFEAVMKLWNKKKAPLKSYGVRISESVLVILCNVIKSEAIIQERLTKEKEATTSGSGTLSTTGPTNVNTGASAASASVSSLVAAAAAAAESAAPQQHPAEPDVNAHHLDQLMDMGFSRDRCMEAIAQTNTLQQATEYLLLNPLDQVARVGVGEMELTEEDQMLQAIAMSLGEDVQLTNTTDSTSGGASVIQPAALKPPLPPQASKELDGEPISKATLDQFSKCVLEGCLSQLDLQPQMVYKVCELLTTCTARNGREWRDNMLSTLINEISCQAKQLLASGSLSSLETVELLCTSALASKFAVRLHLVTLLFEVSRLID</sequence>
<feature type="compositionally biased region" description="Polar residues" evidence="1">
    <location>
        <begin position="268"/>
        <end position="281"/>
    </location>
</feature>
<dbReference type="EMBL" id="JAXCGZ010011458">
    <property type="protein sequence ID" value="KAK7074780.1"/>
    <property type="molecule type" value="Genomic_DNA"/>
</dbReference>
<dbReference type="CDD" id="cd14288">
    <property type="entry name" value="UBA_HUWE1"/>
    <property type="match status" value="1"/>
</dbReference>
<dbReference type="InterPro" id="IPR015940">
    <property type="entry name" value="UBA"/>
</dbReference>
<proteinExistence type="predicted"/>
<protein>
    <submittedName>
        <fullName evidence="3">E3 ubiquitin-protein ligase huwe1</fullName>
        <ecNumber evidence="3">2.3.2.26</ecNumber>
    </submittedName>
</protein>
<dbReference type="InterPro" id="IPR009060">
    <property type="entry name" value="UBA-like_sf"/>
</dbReference>
<accession>A0AAN8X9T0</accession>
<evidence type="ECO:0000313" key="3">
    <source>
        <dbReference type="EMBL" id="KAK7074780.1"/>
    </source>
</evidence>
<evidence type="ECO:0000256" key="1">
    <source>
        <dbReference type="SAM" id="MobiDB-lite"/>
    </source>
</evidence>
<dbReference type="PROSITE" id="PS50030">
    <property type="entry name" value="UBA"/>
    <property type="match status" value="1"/>
</dbReference>
<keyword evidence="3" id="KW-0012">Acyltransferase</keyword>
<feature type="compositionally biased region" description="Acidic residues" evidence="1">
    <location>
        <begin position="513"/>
        <end position="524"/>
    </location>
</feature>
<dbReference type="InterPro" id="IPR041918">
    <property type="entry name" value="UBA_HUWE1"/>
</dbReference>
<feature type="domain" description="UBA" evidence="2">
    <location>
        <begin position="1127"/>
        <end position="1166"/>
    </location>
</feature>
<feature type="region of interest" description="Disordered" evidence="1">
    <location>
        <begin position="1202"/>
        <end position="1233"/>
    </location>
</feature>
<feature type="region of interest" description="Disordered" evidence="1">
    <location>
        <begin position="498"/>
        <end position="550"/>
    </location>
</feature>
<reference evidence="3 4" key="1">
    <citation type="submission" date="2023-11" db="EMBL/GenBank/DDBJ databases">
        <title>Halocaridina rubra genome assembly.</title>
        <authorList>
            <person name="Smith C."/>
        </authorList>
    </citation>
    <scope>NUCLEOTIDE SEQUENCE [LARGE SCALE GENOMIC DNA]</scope>
    <source>
        <strain evidence="3">EP-1</strain>
        <tissue evidence="3">Whole</tissue>
    </source>
</reference>
<dbReference type="Pfam" id="PF22562">
    <property type="entry name" value="UBA_7"/>
    <property type="match status" value="1"/>
</dbReference>
<dbReference type="InterPro" id="IPR010314">
    <property type="entry name" value="E3_Ub_ligase_DUF913"/>
</dbReference>
<dbReference type="Gene3D" id="1.10.8.10">
    <property type="entry name" value="DNA helicase RuvA subunit, C-terminal domain"/>
    <property type="match status" value="1"/>
</dbReference>
<keyword evidence="4" id="KW-1185">Reference proteome</keyword>
<feature type="compositionally biased region" description="Polar residues" evidence="1">
    <location>
        <begin position="1202"/>
        <end position="1211"/>
    </location>
</feature>
<dbReference type="Pfam" id="PF06025">
    <property type="entry name" value="DUF913"/>
    <property type="match status" value="1"/>
</dbReference>
<gene>
    <name evidence="3" type="primary">HUWE1_2</name>
    <name evidence="3" type="ORF">SK128_015987</name>
</gene>
<evidence type="ECO:0000259" key="2">
    <source>
        <dbReference type="PROSITE" id="PS50030"/>
    </source>
</evidence>
<dbReference type="SUPFAM" id="SSF46934">
    <property type="entry name" value="UBA-like"/>
    <property type="match status" value="1"/>
</dbReference>
<keyword evidence="3" id="KW-0808">Transferase</keyword>
<name>A0AAN8X9T0_HALRR</name>
<feature type="compositionally biased region" description="Low complexity" evidence="1">
    <location>
        <begin position="1077"/>
        <end position="1092"/>
    </location>
</feature>
<comment type="caution">
    <text evidence="3">The sequence shown here is derived from an EMBL/GenBank/DDBJ whole genome shotgun (WGS) entry which is preliminary data.</text>
</comment>
<feature type="compositionally biased region" description="Polar residues" evidence="1">
    <location>
        <begin position="237"/>
        <end position="258"/>
    </location>
</feature>
<feature type="region of interest" description="Disordered" evidence="1">
    <location>
        <begin position="224"/>
        <end position="286"/>
    </location>
</feature>
<dbReference type="Proteomes" id="UP001381693">
    <property type="component" value="Unassembled WGS sequence"/>
</dbReference>
<dbReference type="EC" id="2.3.2.26" evidence="3"/>
<feature type="region of interest" description="Disordered" evidence="1">
    <location>
        <begin position="1072"/>
        <end position="1092"/>
    </location>
</feature>
<dbReference type="GO" id="GO:0061630">
    <property type="term" value="F:ubiquitin protein ligase activity"/>
    <property type="evidence" value="ECO:0007669"/>
    <property type="project" value="UniProtKB-EC"/>
</dbReference>
<organism evidence="3 4">
    <name type="scientific">Halocaridina rubra</name>
    <name type="common">Hawaiian red shrimp</name>
    <dbReference type="NCBI Taxonomy" id="373956"/>
    <lineage>
        <taxon>Eukaryota</taxon>
        <taxon>Metazoa</taxon>
        <taxon>Ecdysozoa</taxon>
        <taxon>Arthropoda</taxon>
        <taxon>Crustacea</taxon>
        <taxon>Multicrustacea</taxon>
        <taxon>Malacostraca</taxon>
        <taxon>Eumalacostraca</taxon>
        <taxon>Eucarida</taxon>
        <taxon>Decapoda</taxon>
        <taxon>Pleocyemata</taxon>
        <taxon>Caridea</taxon>
        <taxon>Atyoidea</taxon>
        <taxon>Atyidae</taxon>
        <taxon>Halocaridina</taxon>
    </lineage>
</organism>
<evidence type="ECO:0000313" key="4">
    <source>
        <dbReference type="Proteomes" id="UP001381693"/>
    </source>
</evidence>